<dbReference type="InterPro" id="IPR005119">
    <property type="entry name" value="LysR_subst-bd"/>
</dbReference>
<reference evidence="6 7" key="1">
    <citation type="submission" date="2018-10" db="EMBL/GenBank/DDBJ databases">
        <title>Robbsia sp. DHC34, isolated from soil.</title>
        <authorList>
            <person name="Gao Z.-H."/>
            <person name="Qiu L.-H."/>
        </authorList>
    </citation>
    <scope>NUCLEOTIDE SEQUENCE [LARGE SCALE GENOMIC DNA]</scope>
    <source>
        <strain evidence="6 7">DHC34</strain>
    </source>
</reference>
<dbReference type="OrthoDB" id="8557381at2"/>
<dbReference type="RefSeq" id="WP_121087597.1">
    <property type="nucleotide sequence ID" value="NZ_RBZU01000006.1"/>
</dbReference>
<dbReference type="PRINTS" id="PR00039">
    <property type="entry name" value="HTHLYSR"/>
</dbReference>
<dbReference type="Pfam" id="PF00126">
    <property type="entry name" value="HTH_1"/>
    <property type="match status" value="1"/>
</dbReference>
<dbReference type="SUPFAM" id="SSF53850">
    <property type="entry name" value="Periplasmic binding protein-like II"/>
    <property type="match status" value="1"/>
</dbReference>
<dbReference type="PANTHER" id="PTHR30419">
    <property type="entry name" value="HTH-TYPE TRANSCRIPTIONAL REGULATOR YBHD"/>
    <property type="match status" value="1"/>
</dbReference>
<dbReference type="SUPFAM" id="SSF46785">
    <property type="entry name" value="Winged helix' DNA-binding domain"/>
    <property type="match status" value="1"/>
</dbReference>
<accession>A0A494XSA5</accession>
<evidence type="ECO:0000256" key="1">
    <source>
        <dbReference type="ARBA" id="ARBA00009437"/>
    </source>
</evidence>
<dbReference type="PROSITE" id="PS50931">
    <property type="entry name" value="HTH_LYSR"/>
    <property type="match status" value="1"/>
</dbReference>
<protein>
    <submittedName>
        <fullName evidence="6">LysR family transcriptional regulator</fullName>
    </submittedName>
</protein>
<dbReference type="GO" id="GO:0005829">
    <property type="term" value="C:cytosol"/>
    <property type="evidence" value="ECO:0007669"/>
    <property type="project" value="TreeGrafter"/>
</dbReference>
<dbReference type="EMBL" id="RBZU01000006">
    <property type="protein sequence ID" value="RKP53522.1"/>
    <property type="molecule type" value="Genomic_DNA"/>
</dbReference>
<evidence type="ECO:0000313" key="7">
    <source>
        <dbReference type="Proteomes" id="UP000270342"/>
    </source>
</evidence>
<dbReference type="PANTHER" id="PTHR30419:SF8">
    <property type="entry name" value="NITROGEN ASSIMILATION TRANSCRIPTIONAL ACTIVATOR-RELATED"/>
    <property type="match status" value="1"/>
</dbReference>
<sequence length="314" mass="34290">MHSVLIDPRHLIQLHLIVELGSFHSAAERLGLTQPGVSRNIRLLESRIGVRLLVRGKHGATPTDEGKTLANYGRMLFELSQQAAEVSTAVHDGAFGELRLGLSFSLANGVMSEPISRFLAERHKTSIRVVPGPTPRLLEELDGGQVDLVVGGTQMLPEEHGLRFEPLVDNELVIVGREDHPLDRDAKVTVRELGAYRWVTCPELDPLRRDVEAGMAALGLTRDAIALETASLSLVVDVLTRTDFLTMIPSPLAATLTASGRFAQIAPENTYKLRPIGVAYRANAHIPPIATAFIKFLRAWAHENRTSPAAHMGP</sequence>
<name>A0A494XSA5_9BURK</name>
<dbReference type="InterPro" id="IPR036388">
    <property type="entry name" value="WH-like_DNA-bd_sf"/>
</dbReference>
<dbReference type="GO" id="GO:0003700">
    <property type="term" value="F:DNA-binding transcription factor activity"/>
    <property type="evidence" value="ECO:0007669"/>
    <property type="project" value="InterPro"/>
</dbReference>
<evidence type="ECO:0000256" key="2">
    <source>
        <dbReference type="ARBA" id="ARBA00023015"/>
    </source>
</evidence>
<evidence type="ECO:0000259" key="5">
    <source>
        <dbReference type="PROSITE" id="PS50931"/>
    </source>
</evidence>
<keyword evidence="2" id="KW-0805">Transcription regulation</keyword>
<dbReference type="Proteomes" id="UP000270342">
    <property type="component" value="Unassembled WGS sequence"/>
</dbReference>
<dbReference type="InterPro" id="IPR050950">
    <property type="entry name" value="HTH-type_LysR_regulators"/>
</dbReference>
<organism evidence="6 7">
    <name type="scientific">Pararobbsia silviterrae</name>
    <dbReference type="NCBI Taxonomy" id="1792498"/>
    <lineage>
        <taxon>Bacteria</taxon>
        <taxon>Pseudomonadati</taxon>
        <taxon>Pseudomonadota</taxon>
        <taxon>Betaproteobacteria</taxon>
        <taxon>Burkholderiales</taxon>
        <taxon>Burkholderiaceae</taxon>
        <taxon>Pararobbsia</taxon>
    </lineage>
</organism>
<dbReference type="InterPro" id="IPR000847">
    <property type="entry name" value="LysR_HTH_N"/>
</dbReference>
<comment type="caution">
    <text evidence="6">The sequence shown here is derived from an EMBL/GenBank/DDBJ whole genome shotgun (WGS) entry which is preliminary data.</text>
</comment>
<dbReference type="AlphaFoldDB" id="A0A494XSA5"/>
<keyword evidence="4" id="KW-0804">Transcription</keyword>
<dbReference type="Gene3D" id="1.10.10.10">
    <property type="entry name" value="Winged helix-like DNA-binding domain superfamily/Winged helix DNA-binding domain"/>
    <property type="match status" value="1"/>
</dbReference>
<keyword evidence="3" id="KW-0238">DNA-binding</keyword>
<gene>
    <name evidence="6" type="ORF">D7S86_14635</name>
</gene>
<proteinExistence type="inferred from homology"/>
<dbReference type="Pfam" id="PF03466">
    <property type="entry name" value="LysR_substrate"/>
    <property type="match status" value="1"/>
</dbReference>
<keyword evidence="7" id="KW-1185">Reference proteome</keyword>
<evidence type="ECO:0000313" key="6">
    <source>
        <dbReference type="EMBL" id="RKP53522.1"/>
    </source>
</evidence>
<comment type="similarity">
    <text evidence="1">Belongs to the LysR transcriptional regulatory family.</text>
</comment>
<evidence type="ECO:0000256" key="3">
    <source>
        <dbReference type="ARBA" id="ARBA00023125"/>
    </source>
</evidence>
<feature type="domain" description="HTH lysR-type" evidence="5">
    <location>
        <begin position="6"/>
        <end position="63"/>
    </location>
</feature>
<dbReference type="InterPro" id="IPR036390">
    <property type="entry name" value="WH_DNA-bd_sf"/>
</dbReference>
<evidence type="ECO:0000256" key="4">
    <source>
        <dbReference type="ARBA" id="ARBA00023163"/>
    </source>
</evidence>
<dbReference type="GO" id="GO:0003677">
    <property type="term" value="F:DNA binding"/>
    <property type="evidence" value="ECO:0007669"/>
    <property type="project" value="UniProtKB-KW"/>
</dbReference>
<dbReference type="Gene3D" id="3.40.190.290">
    <property type="match status" value="1"/>
</dbReference>